<keyword evidence="3" id="KW-1185">Reference proteome</keyword>
<dbReference type="RefSeq" id="WP_090063737.1">
    <property type="nucleotide sequence ID" value="NZ_FOFT01000002.1"/>
</dbReference>
<name>A0A1H9EYF5_9PSEU</name>
<accession>A0A1H9EYF5</accession>
<evidence type="ECO:0000313" key="3">
    <source>
        <dbReference type="Proteomes" id="UP000199028"/>
    </source>
</evidence>
<dbReference type="InterPro" id="IPR001646">
    <property type="entry name" value="5peptide_repeat"/>
</dbReference>
<dbReference type="SUPFAM" id="SSF141571">
    <property type="entry name" value="Pentapeptide repeat-like"/>
    <property type="match status" value="1"/>
</dbReference>
<feature type="transmembrane region" description="Helical" evidence="1">
    <location>
        <begin position="12"/>
        <end position="32"/>
    </location>
</feature>
<protein>
    <submittedName>
        <fullName evidence="2">Uncharacterized protein YjbI, contains pentapeptide repeats</fullName>
    </submittedName>
</protein>
<keyword evidence="1" id="KW-0812">Transmembrane</keyword>
<organism evidence="2 3">
    <name type="scientific">Lentzea flaviverrucosa</name>
    <dbReference type="NCBI Taxonomy" id="200379"/>
    <lineage>
        <taxon>Bacteria</taxon>
        <taxon>Bacillati</taxon>
        <taxon>Actinomycetota</taxon>
        <taxon>Actinomycetes</taxon>
        <taxon>Pseudonocardiales</taxon>
        <taxon>Pseudonocardiaceae</taxon>
        <taxon>Lentzea</taxon>
    </lineage>
</organism>
<feature type="transmembrane region" description="Helical" evidence="1">
    <location>
        <begin position="64"/>
        <end position="82"/>
    </location>
</feature>
<dbReference type="Proteomes" id="UP000199028">
    <property type="component" value="Unassembled WGS sequence"/>
</dbReference>
<evidence type="ECO:0000256" key="1">
    <source>
        <dbReference type="SAM" id="Phobius"/>
    </source>
</evidence>
<dbReference type="Gene3D" id="2.160.20.80">
    <property type="entry name" value="E3 ubiquitin-protein ligase SopA"/>
    <property type="match status" value="1"/>
</dbReference>
<evidence type="ECO:0000313" key="2">
    <source>
        <dbReference type="EMBL" id="SEQ30685.1"/>
    </source>
</evidence>
<dbReference type="EMBL" id="FOFT01000002">
    <property type="protein sequence ID" value="SEQ30685.1"/>
    <property type="molecule type" value="Genomic_DNA"/>
</dbReference>
<reference evidence="3" key="1">
    <citation type="submission" date="2016-10" db="EMBL/GenBank/DDBJ databases">
        <authorList>
            <person name="Varghese N."/>
            <person name="Submissions S."/>
        </authorList>
    </citation>
    <scope>NUCLEOTIDE SEQUENCE [LARGE SCALE GENOMIC DNA]</scope>
    <source>
        <strain evidence="3">CGMCC 4.578</strain>
    </source>
</reference>
<gene>
    <name evidence="2" type="ORF">SAMN05216195_102106</name>
</gene>
<keyword evidence="1" id="KW-1133">Transmembrane helix</keyword>
<proteinExistence type="predicted"/>
<keyword evidence="1" id="KW-0472">Membrane</keyword>
<dbReference type="Pfam" id="PF13576">
    <property type="entry name" value="Pentapeptide_3"/>
    <property type="match status" value="2"/>
</dbReference>
<sequence length="474" mass="50528">MSWRVPGPSWHVAAWGLVILVLAVGGALWFTLDWLERAAAVRTDPNAAIGGKDVVIAKLDAVKIALSAVAGGVALFALYLAVRRQMTAERDLRAQLHAQAHTQDDARARRVTELYTKAADQLGSDKAPVRLAGLYALERLGQDNPDQRPTIASLWCAYLRMPYIPPPSTAATSALPSAGVTRPLLRDPCRRIGMRPRDPNAATPGPKVAHAEAVLERDVRLSVQRLLAKHLRPNPDDSSEPHRDYWPEILNLDLTEATLIDLDFSGCTLSAIRMERATFIGDVRFDRATLTGGAMLGGAALAGATFTGRASFIETTFVGGAVFYGVTFTGEAGFYYATFTGGAVFSGATFASNASFSGAMFAIGAGFGGTTFAGDAVFSGATFTSNASFTGATFASRAMFDGATFAGNAMFDGATFESAPFLLRARARLGDSGRQAVRVWPRAWTLDAVDSQVDGDVRWGRLVPVPEVLDESGR</sequence>
<dbReference type="OrthoDB" id="8440251at2"/>
<dbReference type="AlphaFoldDB" id="A0A1H9EYF5"/>